<evidence type="ECO:0000256" key="2">
    <source>
        <dbReference type="ARBA" id="ARBA00022692"/>
    </source>
</evidence>
<feature type="transmembrane region" description="Helical" evidence="5">
    <location>
        <begin position="233"/>
        <end position="253"/>
    </location>
</feature>
<feature type="transmembrane region" description="Helical" evidence="5">
    <location>
        <begin position="360"/>
        <end position="383"/>
    </location>
</feature>
<dbReference type="InterPro" id="IPR036259">
    <property type="entry name" value="MFS_trans_sf"/>
</dbReference>
<keyword evidence="2 5" id="KW-0812">Transmembrane</keyword>
<keyword evidence="3 5" id="KW-1133">Transmembrane helix</keyword>
<protein>
    <submittedName>
        <fullName evidence="6">MFS transporter</fullName>
    </submittedName>
</protein>
<dbReference type="PANTHER" id="PTHR11662:SF285">
    <property type="entry name" value="HEXURONATE TRANSPORTER"/>
    <property type="match status" value="1"/>
</dbReference>
<organism evidence="6 7">
    <name type="scientific">Synoicihabitans lomoniglobus</name>
    <dbReference type="NCBI Taxonomy" id="2909285"/>
    <lineage>
        <taxon>Bacteria</taxon>
        <taxon>Pseudomonadati</taxon>
        <taxon>Verrucomicrobiota</taxon>
        <taxon>Opitutia</taxon>
        <taxon>Opitutales</taxon>
        <taxon>Opitutaceae</taxon>
        <taxon>Synoicihabitans</taxon>
    </lineage>
</organism>
<dbReference type="Pfam" id="PF07690">
    <property type="entry name" value="MFS_1"/>
    <property type="match status" value="1"/>
</dbReference>
<proteinExistence type="predicted"/>
<dbReference type="Gene3D" id="1.20.1250.20">
    <property type="entry name" value="MFS general substrate transporter like domains"/>
    <property type="match status" value="2"/>
</dbReference>
<name>A0AAF0CRD5_9BACT</name>
<feature type="transmembrane region" description="Helical" evidence="5">
    <location>
        <begin position="12"/>
        <end position="30"/>
    </location>
</feature>
<evidence type="ECO:0000256" key="3">
    <source>
        <dbReference type="ARBA" id="ARBA00022989"/>
    </source>
</evidence>
<evidence type="ECO:0000256" key="1">
    <source>
        <dbReference type="ARBA" id="ARBA00004141"/>
    </source>
</evidence>
<dbReference type="RefSeq" id="WP_330928831.1">
    <property type="nucleotide sequence ID" value="NZ_CP119075.1"/>
</dbReference>
<reference evidence="6" key="1">
    <citation type="submission" date="2023-03" db="EMBL/GenBank/DDBJ databases">
        <title>Lomoglobus Profundus gen. nov., sp. nov., a novel member of the phylum Verrucomicrobia, isolated from deep-marine sediment of South China Sea.</title>
        <authorList>
            <person name="Ahmad T."/>
            <person name="Ishaq S.E."/>
            <person name="Wang F."/>
        </authorList>
    </citation>
    <scope>NUCLEOTIDE SEQUENCE</scope>
    <source>
        <strain evidence="6">LMO-M01</strain>
    </source>
</reference>
<feature type="transmembrane region" description="Helical" evidence="5">
    <location>
        <begin position="273"/>
        <end position="295"/>
    </location>
</feature>
<comment type="subcellular location">
    <subcellularLocation>
        <location evidence="1">Membrane</location>
        <topology evidence="1">Multi-pass membrane protein</topology>
    </subcellularLocation>
</comment>
<dbReference type="InterPro" id="IPR050382">
    <property type="entry name" value="MFS_Na/Anion_cotransporter"/>
</dbReference>
<dbReference type="GO" id="GO:0016020">
    <property type="term" value="C:membrane"/>
    <property type="evidence" value="ECO:0007669"/>
    <property type="project" value="UniProtKB-SubCell"/>
</dbReference>
<keyword evidence="7" id="KW-1185">Reference proteome</keyword>
<dbReference type="KEGG" id="slom:PXH66_07375"/>
<dbReference type="AlphaFoldDB" id="A0AAF0CRD5"/>
<evidence type="ECO:0000313" key="7">
    <source>
        <dbReference type="Proteomes" id="UP001218638"/>
    </source>
</evidence>
<keyword evidence="4 5" id="KW-0472">Membrane</keyword>
<dbReference type="CDD" id="cd17319">
    <property type="entry name" value="MFS_ExuT_GudP_like"/>
    <property type="match status" value="1"/>
</dbReference>
<dbReference type="GO" id="GO:0015134">
    <property type="term" value="F:hexuronate transmembrane transporter activity"/>
    <property type="evidence" value="ECO:0007669"/>
    <property type="project" value="TreeGrafter"/>
</dbReference>
<dbReference type="Proteomes" id="UP001218638">
    <property type="component" value="Chromosome"/>
</dbReference>
<dbReference type="SUPFAM" id="SSF103473">
    <property type="entry name" value="MFS general substrate transporter"/>
    <property type="match status" value="1"/>
</dbReference>
<evidence type="ECO:0000256" key="4">
    <source>
        <dbReference type="ARBA" id="ARBA00023136"/>
    </source>
</evidence>
<feature type="transmembrane region" description="Helical" evidence="5">
    <location>
        <begin position="395"/>
        <end position="415"/>
    </location>
</feature>
<sequence length="431" mass="47039">MSESTSKFKVRGLRWYIVVLLCLASELNYLDRQTLSVLAQTIQDELGITTMQYANITSAFLISYTVMYAVCGRLVDVLGSRWSFLIFVTGWSLSNMAHAFARTAAQFSVCRFFLGATEPASFPGGLRAVTEWFPLRERAVAVGIFNAGTAIGAGIAAPLVSWIALSWGWRWAFIVGGALGLVWVVIWAFCYRLPRQHPWLKEAELAHIESDGDRTEVEPKAVPIPTLLKDRRAWGCFAARMLTDPISYFFIFWTPKFLQQERGFDLSDIGKYGWIPFVALALGNLSGGAIPGLLMRHGWSLNRARKTTMFVASCVMPLALWAIISLPSATAAVGMISVAMFAHAAWANMTLPAEVFPKHVVGSVTGFAGMFGGIVGILSQQAIGWTVQNVSFTPVFVVSAFMHLAAFTLVSILIGKLGVIRAPGSPSPVVA</sequence>
<dbReference type="InterPro" id="IPR011701">
    <property type="entry name" value="MFS"/>
</dbReference>
<dbReference type="EMBL" id="CP119075">
    <property type="protein sequence ID" value="WED66669.1"/>
    <property type="molecule type" value="Genomic_DNA"/>
</dbReference>
<evidence type="ECO:0000313" key="6">
    <source>
        <dbReference type="EMBL" id="WED66669.1"/>
    </source>
</evidence>
<dbReference type="PANTHER" id="PTHR11662">
    <property type="entry name" value="SOLUTE CARRIER FAMILY 17"/>
    <property type="match status" value="1"/>
</dbReference>
<feature type="transmembrane region" description="Helical" evidence="5">
    <location>
        <begin position="140"/>
        <end position="165"/>
    </location>
</feature>
<evidence type="ECO:0000256" key="5">
    <source>
        <dbReference type="SAM" id="Phobius"/>
    </source>
</evidence>
<gene>
    <name evidence="6" type="ORF">PXH66_07375</name>
</gene>
<feature type="transmembrane region" description="Helical" evidence="5">
    <location>
        <begin position="51"/>
        <end position="70"/>
    </location>
</feature>
<accession>A0AAF0CRD5</accession>
<feature type="transmembrane region" description="Helical" evidence="5">
    <location>
        <begin position="171"/>
        <end position="191"/>
    </location>
</feature>